<dbReference type="InterPro" id="IPR001584">
    <property type="entry name" value="Integrase_cat-core"/>
</dbReference>
<protein>
    <submittedName>
        <fullName evidence="2">Uncharacterized transposon-derived protein</fullName>
    </submittedName>
</protein>
<evidence type="ECO:0000313" key="2">
    <source>
        <dbReference type="EMBL" id="KAK3927800.1"/>
    </source>
</evidence>
<dbReference type="EMBL" id="JAHWGI010001301">
    <property type="protein sequence ID" value="KAK3927800.1"/>
    <property type="molecule type" value="Genomic_DNA"/>
</dbReference>
<dbReference type="PROSITE" id="PS50994">
    <property type="entry name" value="INTEGRASE"/>
    <property type="match status" value="1"/>
</dbReference>
<dbReference type="InterPro" id="IPR012337">
    <property type="entry name" value="RNaseH-like_sf"/>
</dbReference>
<dbReference type="SUPFAM" id="SSF54160">
    <property type="entry name" value="Chromo domain-like"/>
    <property type="match status" value="1"/>
</dbReference>
<evidence type="ECO:0000259" key="1">
    <source>
        <dbReference type="PROSITE" id="PS50994"/>
    </source>
</evidence>
<feature type="domain" description="Integrase catalytic" evidence="1">
    <location>
        <begin position="73"/>
        <end position="239"/>
    </location>
</feature>
<comment type="caution">
    <text evidence="2">The sequence shown here is derived from an EMBL/GenBank/DDBJ whole genome shotgun (WGS) entry which is preliminary data.</text>
</comment>
<proteinExistence type="predicted"/>
<dbReference type="InterPro" id="IPR016197">
    <property type="entry name" value="Chromo-like_dom_sf"/>
</dbReference>
<dbReference type="Gene3D" id="2.40.50.40">
    <property type="match status" value="1"/>
</dbReference>
<sequence>MEGPSDGEIKKTWSDVNSPAAFAGKKYVIDRLREKYRNVRYSDLAASVGRVLSEEPGYTIHYPRRRRFLTRFYNIASYYRLLEVDLADVQGLARYNSGVKYWIVAVEAASRRIFLETMRDKSGPEVVRGMTSLFEKMPQKVSIVRSDRGSEFKSKAYLRLLRENGMTAQYASGESKASLAEKAIGKVFNRVFRFLTYGNTSTYLPVLSKIVAGLNATVHSHTGVAADDFDPEKHLYPTWEKTVLKHRPSFAKQRKKKYKFNIGDRVRVSLSYDPMSKGYAGYYSRAYYFVTSRAPGPPHTYRIKNIENEEVQGEFYQEELQLVNDREDQSYPVDAVHARRTVRGEREVLVSFKGWPKNHRVWVPAAAVRDTVS</sequence>
<evidence type="ECO:0000313" key="3">
    <source>
        <dbReference type="Proteomes" id="UP001219518"/>
    </source>
</evidence>
<dbReference type="Gene3D" id="3.30.420.10">
    <property type="entry name" value="Ribonuclease H-like superfamily/Ribonuclease H"/>
    <property type="match status" value="1"/>
</dbReference>
<reference evidence="2" key="1">
    <citation type="submission" date="2021-07" db="EMBL/GenBank/DDBJ databases">
        <authorList>
            <person name="Catto M.A."/>
            <person name="Jacobson A."/>
            <person name="Kennedy G."/>
            <person name="Labadie P."/>
            <person name="Hunt B.G."/>
            <person name="Srinivasan R."/>
        </authorList>
    </citation>
    <scope>NUCLEOTIDE SEQUENCE</scope>
    <source>
        <strain evidence="2">PL_HMW_Pooled</strain>
        <tissue evidence="2">Head</tissue>
    </source>
</reference>
<gene>
    <name evidence="2" type="ORF">KUF71_016085</name>
</gene>
<dbReference type="Pfam" id="PF00665">
    <property type="entry name" value="rve"/>
    <property type="match status" value="1"/>
</dbReference>
<keyword evidence="3" id="KW-1185">Reference proteome</keyword>
<dbReference type="GO" id="GO:0003676">
    <property type="term" value="F:nucleic acid binding"/>
    <property type="evidence" value="ECO:0007669"/>
    <property type="project" value="InterPro"/>
</dbReference>
<organism evidence="2 3">
    <name type="scientific">Frankliniella fusca</name>
    <dbReference type="NCBI Taxonomy" id="407009"/>
    <lineage>
        <taxon>Eukaryota</taxon>
        <taxon>Metazoa</taxon>
        <taxon>Ecdysozoa</taxon>
        <taxon>Arthropoda</taxon>
        <taxon>Hexapoda</taxon>
        <taxon>Insecta</taxon>
        <taxon>Pterygota</taxon>
        <taxon>Neoptera</taxon>
        <taxon>Paraneoptera</taxon>
        <taxon>Thysanoptera</taxon>
        <taxon>Terebrantia</taxon>
        <taxon>Thripoidea</taxon>
        <taxon>Thripidae</taxon>
        <taxon>Frankliniella</taxon>
    </lineage>
</organism>
<dbReference type="Proteomes" id="UP001219518">
    <property type="component" value="Unassembled WGS sequence"/>
</dbReference>
<dbReference type="AlphaFoldDB" id="A0AAE1LQB9"/>
<dbReference type="GO" id="GO:0015074">
    <property type="term" value="P:DNA integration"/>
    <property type="evidence" value="ECO:0007669"/>
    <property type="project" value="InterPro"/>
</dbReference>
<dbReference type="PANTHER" id="PTHR46585">
    <property type="entry name" value="INTEGRASE CORE DOMAIN CONTAINING PROTEIN"/>
    <property type="match status" value="1"/>
</dbReference>
<dbReference type="SUPFAM" id="SSF53098">
    <property type="entry name" value="Ribonuclease H-like"/>
    <property type="match status" value="1"/>
</dbReference>
<dbReference type="PANTHER" id="PTHR46585:SF4">
    <property type="entry name" value="C3H1-TYPE DOMAIN-CONTAINING PROTEIN"/>
    <property type="match status" value="1"/>
</dbReference>
<dbReference type="CDD" id="cd00024">
    <property type="entry name" value="CD_CSD"/>
    <property type="match status" value="1"/>
</dbReference>
<accession>A0AAE1LQB9</accession>
<name>A0AAE1LQB9_9NEOP</name>
<dbReference type="GO" id="GO:0005694">
    <property type="term" value="C:chromosome"/>
    <property type="evidence" value="ECO:0007669"/>
    <property type="project" value="UniProtKB-ARBA"/>
</dbReference>
<reference evidence="2" key="2">
    <citation type="journal article" date="2023" name="BMC Genomics">
        <title>Pest status, molecular evolution, and epigenetic factors derived from the genome assembly of Frankliniella fusca, a thysanopteran phytovirus vector.</title>
        <authorList>
            <person name="Catto M.A."/>
            <person name="Labadie P.E."/>
            <person name="Jacobson A.L."/>
            <person name="Kennedy G.G."/>
            <person name="Srinivasan R."/>
            <person name="Hunt B.G."/>
        </authorList>
    </citation>
    <scope>NUCLEOTIDE SEQUENCE</scope>
    <source>
        <strain evidence="2">PL_HMW_Pooled</strain>
    </source>
</reference>
<dbReference type="InterPro" id="IPR036397">
    <property type="entry name" value="RNaseH_sf"/>
</dbReference>